<feature type="transmembrane region" description="Helical" evidence="6">
    <location>
        <begin position="51"/>
        <end position="73"/>
    </location>
</feature>
<feature type="transmembrane region" description="Helical" evidence="6">
    <location>
        <begin position="79"/>
        <end position="98"/>
    </location>
</feature>
<protein>
    <recommendedName>
        <fullName evidence="9">COPI associated</fullName>
    </recommendedName>
</protein>
<feature type="transmembrane region" description="Helical" evidence="6">
    <location>
        <begin position="20"/>
        <end position="39"/>
    </location>
</feature>
<evidence type="ECO:0000256" key="1">
    <source>
        <dbReference type="ARBA" id="ARBA00004141"/>
    </source>
</evidence>
<comment type="subcellular location">
    <subcellularLocation>
        <location evidence="1">Membrane</location>
        <topology evidence="1">Multi-pass membrane protein</topology>
    </subcellularLocation>
</comment>
<evidence type="ECO:0008006" key="9">
    <source>
        <dbReference type="Google" id="ProtNLM"/>
    </source>
</evidence>
<keyword evidence="8" id="KW-1185">Reference proteome</keyword>
<evidence type="ECO:0000256" key="2">
    <source>
        <dbReference type="ARBA" id="ARBA00022692"/>
    </source>
</evidence>
<evidence type="ECO:0000256" key="4">
    <source>
        <dbReference type="ARBA" id="ARBA00023136"/>
    </source>
</evidence>
<keyword evidence="2 6" id="KW-0812">Transmembrane</keyword>
<feature type="region of interest" description="Disordered" evidence="5">
    <location>
        <begin position="194"/>
        <end position="222"/>
    </location>
</feature>
<keyword evidence="3 6" id="KW-1133">Transmembrane helix</keyword>
<gene>
    <name evidence="7" type="ORF">DL89DRAFT_293277</name>
</gene>
<evidence type="ECO:0000256" key="5">
    <source>
        <dbReference type="SAM" id="MobiDB-lite"/>
    </source>
</evidence>
<sequence>MALPYILARRSYNLGRSTTLPLLIFNFVLGLLVLVQGCLSFQTTDVRHIMLGLVCLVFGLIVCVMEFLHWAVFRMHASFLFSFFGRGLFYFMCGCLTIDSNAAQLGIGIVLVVFGVIYICLTFVTSLYFDDPDDEYAMVIYNMQHGFYEGKLGHDGLGKKSGHSMGMFSGQGISSETYTPSGSLALQSAGFSSADVPKRSTSNSGTRYPTQPAAAYHMQSSV</sequence>
<proteinExistence type="predicted"/>
<dbReference type="Proteomes" id="UP000193922">
    <property type="component" value="Unassembled WGS sequence"/>
</dbReference>
<evidence type="ECO:0000256" key="3">
    <source>
        <dbReference type="ARBA" id="ARBA00022989"/>
    </source>
</evidence>
<dbReference type="Pfam" id="PF08507">
    <property type="entry name" value="COPI_assoc"/>
    <property type="match status" value="1"/>
</dbReference>
<dbReference type="OrthoDB" id="423534at2759"/>
<dbReference type="GeneID" id="63807023"/>
<dbReference type="PANTHER" id="PTHR28128">
    <property type="entry name" value="GOLGI APPARATUS MEMBRANE PROTEIN TVP15"/>
    <property type="match status" value="1"/>
</dbReference>
<dbReference type="PANTHER" id="PTHR28128:SF1">
    <property type="entry name" value="GOLGI APPARATUS MEMBRANE PROTEIN TVP15"/>
    <property type="match status" value="1"/>
</dbReference>
<organism evidence="7 8">
    <name type="scientific">Linderina pennispora</name>
    <dbReference type="NCBI Taxonomy" id="61395"/>
    <lineage>
        <taxon>Eukaryota</taxon>
        <taxon>Fungi</taxon>
        <taxon>Fungi incertae sedis</taxon>
        <taxon>Zoopagomycota</taxon>
        <taxon>Kickxellomycotina</taxon>
        <taxon>Kickxellomycetes</taxon>
        <taxon>Kickxellales</taxon>
        <taxon>Kickxellaceae</taxon>
        <taxon>Linderina</taxon>
    </lineage>
</organism>
<dbReference type="AlphaFoldDB" id="A0A1Y1W915"/>
<accession>A0A1Y1W915</accession>
<keyword evidence="4 6" id="KW-0472">Membrane</keyword>
<dbReference type="RefSeq" id="XP_040743342.1">
    <property type="nucleotide sequence ID" value="XM_040890375.1"/>
</dbReference>
<comment type="caution">
    <text evidence="7">The sequence shown here is derived from an EMBL/GenBank/DDBJ whole genome shotgun (WGS) entry which is preliminary data.</text>
</comment>
<reference evidence="7 8" key="1">
    <citation type="submission" date="2016-07" db="EMBL/GenBank/DDBJ databases">
        <title>Pervasive Adenine N6-methylation of Active Genes in Fungi.</title>
        <authorList>
            <consortium name="DOE Joint Genome Institute"/>
            <person name="Mondo S.J."/>
            <person name="Dannebaum R.O."/>
            <person name="Kuo R.C."/>
            <person name="Labutti K."/>
            <person name="Haridas S."/>
            <person name="Kuo A."/>
            <person name="Salamov A."/>
            <person name="Ahrendt S.R."/>
            <person name="Lipzen A."/>
            <person name="Sullivan W."/>
            <person name="Andreopoulos W.B."/>
            <person name="Clum A."/>
            <person name="Lindquist E."/>
            <person name="Daum C."/>
            <person name="Ramamoorthy G.K."/>
            <person name="Gryganskyi A."/>
            <person name="Culley D."/>
            <person name="Magnuson J.K."/>
            <person name="James T.Y."/>
            <person name="O'Malley M.A."/>
            <person name="Stajich J.E."/>
            <person name="Spatafora J.W."/>
            <person name="Visel A."/>
            <person name="Grigoriev I.V."/>
        </authorList>
    </citation>
    <scope>NUCLEOTIDE SEQUENCE [LARGE SCALE GENOMIC DNA]</scope>
    <source>
        <strain evidence="7 8">ATCC 12442</strain>
    </source>
</reference>
<dbReference type="EMBL" id="MCFD01000007">
    <property type="protein sequence ID" value="ORX69654.1"/>
    <property type="molecule type" value="Genomic_DNA"/>
</dbReference>
<evidence type="ECO:0000256" key="6">
    <source>
        <dbReference type="SAM" id="Phobius"/>
    </source>
</evidence>
<name>A0A1Y1W915_9FUNG</name>
<dbReference type="GO" id="GO:0016020">
    <property type="term" value="C:membrane"/>
    <property type="evidence" value="ECO:0007669"/>
    <property type="project" value="UniProtKB-SubCell"/>
</dbReference>
<dbReference type="InterPro" id="IPR013714">
    <property type="entry name" value="Golgi_TVP15"/>
</dbReference>
<feature type="compositionally biased region" description="Polar residues" evidence="5">
    <location>
        <begin position="199"/>
        <end position="209"/>
    </location>
</feature>
<evidence type="ECO:0000313" key="7">
    <source>
        <dbReference type="EMBL" id="ORX69654.1"/>
    </source>
</evidence>
<feature type="transmembrane region" description="Helical" evidence="6">
    <location>
        <begin position="105"/>
        <end position="129"/>
    </location>
</feature>
<evidence type="ECO:0000313" key="8">
    <source>
        <dbReference type="Proteomes" id="UP000193922"/>
    </source>
</evidence>